<comment type="similarity">
    <text evidence="1">Belongs to the N(4)/N(6)-methyltransferase family.</text>
</comment>
<dbReference type="EMBL" id="MN740333">
    <property type="protein sequence ID" value="QHU01018.1"/>
    <property type="molecule type" value="Genomic_DNA"/>
</dbReference>
<dbReference type="InterPro" id="IPR012263">
    <property type="entry name" value="M_m6A_EcoRV"/>
</dbReference>
<evidence type="ECO:0000256" key="5">
    <source>
        <dbReference type="ARBA" id="ARBA00022691"/>
    </source>
</evidence>
<dbReference type="Pfam" id="PF02086">
    <property type="entry name" value="MethyltransfD12"/>
    <property type="match status" value="1"/>
</dbReference>
<dbReference type="EC" id="2.1.1.72" evidence="2"/>
<dbReference type="InterPro" id="IPR029063">
    <property type="entry name" value="SAM-dependent_MTases_sf"/>
</dbReference>
<dbReference type="InterPro" id="IPR002052">
    <property type="entry name" value="DNA_methylase_N6_adenine_CS"/>
</dbReference>
<evidence type="ECO:0000256" key="3">
    <source>
        <dbReference type="ARBA" id="ARBA00022603"/>
    </source>
</evidence>
<dbReference type="GO" id="GO:0043565">
    <property type="term" value="F:sequence-specific DNA binding"/>
    <property type="evidence" value="ECO:0007669"/>
    <property type="project" value="TreeGrafter"/>
</dbReference>
<evidence type="ECO:0000256" key="4">
    <source>
        <dbReference type="ARBA" id="ARBA00022679"/>
    </source>
</evidence>
<organism evidence="7">
    <name type="scientific">viral metagenome</name>
    <dbReference type="NCBI Taxonomy" id="1070528"/>
    <lineage>
        <taxon>unclassified sequences</taxon>
        <taxon>metagenomes</taxon>
        <taxon>organismal metagenomes</taxon>
    </lineage>
</organism>
<comment type="catalytic activity">
    <reaction evidence="6">
        <text>a 2'-deoxyadenosine in DNA + S-adenosyl-L-methionine = an N(6)-methyl-2'-deoxyadenosine in DNA + S-adenosyl-L-homocysteine + H(+)</text>
        <dbReference type="Rhea" id="RHEA:15197"/>
        <dbReference type="Rhea" id="RHEA-COMP:12418"/>
        <dbReference type="Rhea" id="RHEA-COMP:12419"/>
        <dbReference type="ChEBI" id="CHEBI:15378"/>
        <dbReference type="ChEBI" id="CHEBI:57856"/>
        <dbReference type="ChEBI" id="CHEBI:59789"/>
        <dbReference type="ChEBI" id="CHEBI:90615"/>
        <dbReference type="ChEBI" id="CHEBI:90616"/>
        <dbReference type="EC" id="2.1.1.72"/>
    </reaction>
</comment>
<dbReference type="PANTHER" id="PTHR30481">
    <property type="entry name" value="DNA ADENINE METHYLASE"/>
    <property type="match status" value="1"/>
</dbReference>
<dbReference type="PRINTS" id="PR00505">
    <property type="entry name" value="D12N6MTFRASE"/>
</dbReference>
<dbReference type="Gene3D" id="1.10.1020.10">
    <property type="entry name" value="Adenine-specific Methyltransferase, Domain 2"/>
    <property type="match status" value="1"/>
</dbReference>
<evidence type="ECO:0000313" key="7">
    <source>
        <dbReference type="EMBL" id="QHU01018.1"/>
    </source>
</evidence>
<keyword evidence="5" id="KW-0949">S-adenosyl-L-methionine</keyword>
<proteinExistence type="inferred from homology"/>
<keyword evidence="3" id="KW-0489">Methyltransferase</keyword>
<name>A0A6C0JAQ8_9ZZZZ</name>
<dbReference type="PANTHER" id="PTHR30481:SF3">
    <property type="entry name" value="DNA ADENINE METHYLASE"/>
    <property type="match status" value="1"/>
</dbReference>
<evidence type="ECO:0000256" key="6">
    <source>
        <dbReference type="ARBA" id="ARBA00047942"/>
    </source>
</evidence>
<dbReference type="Gene3D" id="3.40.50.150">
    <property type="entry name" value="Vaccinia Virus protein VP39"/>
    <property type="match status" value="1"/>
</dbReference>
<dbReference type="GO" id="GO:0009007">
    <property type="term" value="F:site-specific DNA-methyltransferase (adenine-specific) activity"/>
    <property type="evidence" value="ECO:0007669"/>
    <property type="project" value="UniProtKB-EC"/>
</dbReference>
<reference evidence="7" key="1">
    <citation type="journal article" date="2020" name="Nature">
        <title>Giant virus diversity and host interactions through global metagenomics.</title>
        <authorList>
            <person name="Schulz F."/>
            <person name="Roux S."/>
            <person name="Paez-Espino D."/>
            <person name="Jungbluth S."/>
            <person name="Walsh D.A."/>
            <person name="Denef V.J."/>
            <person name="McMahon K.D."/>
            <person name="Konstantinidis K.T."/>
            <person name="Eloe-Fadrosh E.A."/>
            <person name="Kyrpides N.C."/>
            <person name="Woyke T."/>
        </authorList>
    </citation>
    <scope>NUCLEOTIDE SEQUENCE</scope>
    <source>
        <strain evidence="7">GVMAG-M-3300025860-20</strain>
    </source>
</reference>
<dbReference type="GO" id="GO:0009307">
    <property type="term" value="P:DNA restriction-modification system"/>
    <property type="evidence" value="ECO:0007669"/>
    <property type="project" value="InterPro"/>
</dbReference>
<dbReference type="InterPro" id="IPR012327">
    <property type="entry name" value="MeTrfase_D12"/>
</dbReference>
<evidence type="ECO:0000256" key="2">
    <source>
        <dbReference type="ARBA" id="ARBA00011900"/>
    </source>
</evidence>
<keyword evidence="4" id="KW-0808">Transferase</keyword>
<evidence type="ECO:0000256" key="1">
    <source>
        <dbReference type="ARBA" id="ARBA00006594"/>
    </source>
</evidence>
<dbReference type="PROSITE" id="PS00092">
    <property type="entry name" value="N6_MTASE"/>
    <property type="match status" value="1"/>
</dbReference>
<sequence>MNSKKKPIIIKTSIKKHINKKTVNRATSNTSYTSPAIKWVGGKTQSLDQINAIIPRKIITFIEPFLGGGSVLLMLLDSAQRGNISIENYIAADNNAFLINMYNCIQNETSELLTYLNALKSEFLSITSLNVTDKKTERSPTTLIQAMLSRESYYYWQRNRYNKLTKTYKAGQHNNELAALLIFLNKTGFRGLYREGPNGYNVPYGNYKNPEIYNESHINYMAKLLKPVTFITSQFQNIISMAQPGDFVYLDPPYVPEKQTSFTSYIKDGFKEHHELFIQCTKLKDTKIDFVMSNSNTLLVTSYFTLDKRFTIDIIDCKRAINSKNPNARTLEVFIH</sequence>
<dbReference type="GO" id="GO:0006298">
    <property type="term" value="P:mismatch repair"/>
    <property type="evidence" value="ECO:0007669"/>
    <property type="project" value="TreeGrafter"/>
</dbReference>
<dbReference type="InterPro" id="IPR023095">
    <property type="entry name" value="Ade_MeTrfase_dom_2"/>
</dbReference>
<protein>
    <recommendedName>
        <fullName evidence="2">site-specific DNA-methyltransferase (adenine-specific)</fullName>
        <ecNumber evidence="2">2.1.1.72</ecNumber>
    </recommendedName>
</protein>
<dbReference type="GO" id="GO:0032259">
    <property type="term" value="P:methylation"/>
    <property type="evidence" value="ECO:0007669"/>
    <property type="project" value="UniProtKB-KW"/>
</dbReference>
<dbReference type="GO" id="GO:1904047">
    <property type="term" value="F:S-adenosyl-L-methionine binding"/>
    <property type="evidence" value="ECO:0007669"/>
    <property type="project" value="TreeGrafter"/>
</dbReference>
<dbReference type="PIRSF" id="PIRSF000398">
    <property type="entry name" value="M_m6A_EcoRV"/>
    <property type="match status" value="1"/>
</dbReference>
<dbReference type="AlphaFoldDB" id="A0A6C0JAQ8"/>
<dbReference type="NCBIfam" id="TIGR00571">
    <property type="entry name" value="dam"/>
    <property type="match status" value="1"/>
</dbReference>
<accession>A0A6C0JAQ8</accession>
<dbReference type="SUPFAM" id="SSF53335">
    <property type="entry name" value="S-adenosyl-L-methionine-dependent methyltransferases"/>
    <property type="match status" value="1"/>
</dbReference>